<dbReference type="InterPro" id="IPR011701">
    <property type="entry name" value="MFS"/>
</dbReference>
<keyword evidence="1" id="KW-0812">Transmembrane</keyword>
<reference evidence="2" key="1">
    <citation type="submission" date="2023-07" db="EMBL/GenBank/DDBJ databases">
        <title>Sequencing the genomes of 1000 actinobacteria strains.</title>
        <authorList>
            <person name="Klenk H.-P."/>
        </authorList>
    </citation>
    <scope>NUCLEOTIDE SEQUENCE</scope>
    <source>
        <strain evidence="2">DSM 13988</strain>
    </source>
</reference>
<feature type="transmembrane region" description="Helical" evidence="1">
    <location>
        <begin position="143"/>
        <end position="162"/>
    </location>
</feature>
<protein>
    <submittedName>
        <fullName evidence="2">MFS family arabinose efflux permease</fullName>
    </submittedName>
</protein>
<dbReference type="EMBL" id="JAVDUI010000001">
    <property type="protein sequence ID" value="MDR6892689.1"/>
    <property type="molecule type" value="Genomic_DNA"/>
</dbReference>
<feature type="transmembrane region" description="Helical" evidence="1">
    <location>
        <begin position="47"/>
        <end position="66"/>
    </location>
</feature>
<name>A0AAE4C7M4_9MICC</name>
<dbReference type="RefSeq" id="WP_309852107.1">
    <property type="nucleotide sequence ID" value="NZ_BAAAIU010000043.1"/>
</dbReference>
<evidence type="ECO:0000313" key="3">
    <source>
        <dbReference type="Proteomes" id="UP001247307"/>
    </source>
</evidence>
<comment type="caution">
    <text evidence="2">The sequence shown here is derived from an EMBL/GenBank/DDBJ whole genome shotgun (WGS) entry which is preliminary data.</text>
</comment>
<keyword evidence="3" id="KW-1185">Reference proteome</keyword>
<sequence length="439" mass="45957">MNLGPFREVLARPPLVQLITVGMIARLPHAAAGILLTLHVVDTLGLGYAQSGIVAAAVTIGIAVGGPWRGRRIDQVGLRRALIPSIVAEMLIWTAAAHVPLWGLVPLAFLGGMLSLPVFSLVRQSLGVQTTGQLRRTTYTVDSMGTEIVFMIGPAAAVAIAASLSTTFGLMAVGWSAALAGIWLMILNPPTRSSAARRPDADLDADLEYSVKSAVAAAPANLGQVAGDIESAGQRIARRRMRERLRQRRDRHVPWLTLPVVATLITAAASGFVLIGTEVSIIANLRAVGEAEALGLVFVFWCGASVIGGLVYAVVERPISPMILLALMGVTAIPMLLARTPWELAWWSIPTGLFCAPTLSSASERLSSLVSEEVRGEAMGWYGSAMTIGTAAGSPLVGLVIDAGHPAGAYVVTGVVGLVVGGAGLLARQRRRTVLTRGA</sequence>
<evidence type="ECO:0000256" key="1">
    <source>
        <dbReference type="SAM" id="Phobius"/>
    </source>
</evidence>
<accession>A0AAE4C7M4</accession>
<dbReference type="PANTHER" id="PTHR23542:SF1">
    <property type="entry name" value="MAJOR FACILITATOR SUPERFAMILY (MFS) PROFILE DOMAIN-CONTAINING PROTEIN"/>
    <property type="match status" value="1"/>
</dbReference>
<dbReference type="Gene3D" id="1.20.1250.20">
    <property type="entry name" value="MFS general substrate transporter like domains"/>
    <property type="match status" value="2"/>
</dbReference>
<dbReference type="PANTHER" id="PTHR23542">
    <property type="match status" value="1"/>
</dbReference>
<feature type="transmembrane region" description="Helical" evidence="1">
    <location>
        <begin position="102"/>
        <end position="122"/>
    </location>
</feature>
<feature type="transmembrane region" description="Helical" evidence="1">
    <location>
        <begin position="322"/>
        <end position="338"/>
    </location>
</feature>
<dbReference type="InterPro" id="IPR036259">
    <property type="entry name" value="MFS_trans_sf"/>
</dbReference>
<dbReference type="SUPFAM" id="SSF103473">
    <property type="entry name" value="MFS general substrate transporter"/>
    <property type="match status" value="1"/>
</dbReference>
<dbReference type="AlphaFoldDB" id="A0AAE4C7M4"/>
<feature type="transmembrane region" description="Helical" evidence="1">
    <location>
        <begin position="168"/>
        <end position="188"/>
    </location>
</feature>
<feature type="transmembrane region" description="Helical" evidence="1">
    <location>
        <begin position="407"/>
        <end position="427"/>
    </location>
</feature>
<keyword evidence="1" id="KW-1133">Transmembrane helix</keyword>
<keyword evidence="1" id="KW-0472">Membrane</keyword>
<gene>
    <name evidence="2" type="ORF">J2S35_001629</name>
</gene>
<feature type="transmembrane region" description="Helical" evidence="1">
    <location>
        <begin position="253"/>
        <end position="275"/>
    </location>
</feature>
<feature type="transmembrane region" description="Helical" evidence="1">
    <location>
        <begin position="15"/>
        <end position="41"/>
    </location>
</feature>
<dbReference type="Proteomes" id="UP001247307">
    <property type="component" value="Unassembled WGS sequence"/>
</dbReference>
<evidence type="ECO:0000313" key="2">
    <source>
        <dbReference type="EMBL" id="MDR6892689.1"/>
    </source>
</evidence>
<feature type="transmembrane region" description="Helical" evidence="1">
    <location>
        <begin position="295"/>
        <end position="315"/>
    </location>
</feature>
<organism evidence="2 3">
    <name type="scientific">Falsarthrobacter nasiphocae</name>
    <dbReference type="NCBI Taxonomy" id="189863"/>
    <lineage>
        <taxon>Bacteria</taxon>
        <taxon>Bacillati</taxon>
        <taxon>Actinomycetota</taxon>
        <taxon>Actinomycetes</taxon>
        <taxon>Micrococcales</taxon>
        <taxon>Micrococcaceae</taxon>
        <taxon>Falsarthrobacter</taxon>
    </lineage>
</organism>
<dbReference type="Pfam" id="PF07690">
    <property type="entry name" value="MFS_1"/>
    <property type="match status" value="1"/>
</dbReference>
<dbReference type="GO" id="GO:0022857">
    <property type="term" value="F:transmembrane transporter activity"/>
    <property type="evidence" value="ECO:0007669"/>
    <property type="project" value="InterPro"/>
</dbReference>
<proteinExistence type="predicted"/>